<sequence precursor="true">MRGGLRAVAAALALALAAWGAEAQPQDAAAAPAILVADTIYLEGETRLIAEGGVEVVQGARRLEAARVTYDASAERVAIEGPLRLTDGDGAAVLIAEAAALDLDLRDGLIRSARLVLDRQLQLAAARIDRRAGRYTVLTDTAVTSCQVCARGRAPLWQIRARRVLHDEAARQLYFDGAQLRVFDVPVLYLPRLRLPDPTNRRARGFLVPEVRSTTQIGAGLRLPYFIPLGPHRDLTVAPLLSPETRTLFFRYRQAMRRGDLMLRGALSSDDLRPDRLRGYLFADGEVALGRGYRLTFGLKTTSDELYLAEYGVTDTDRLQSEVAISRVRRTGVDTARLAYYQSLRAGEANATLPSLVLDAARERRVALPRIGGDLRLFADLHAHRRASDRDGVGRDMARLSAGALWTRAWTGAAGLRFGLTAGLRADGFRVRQDSAAAPRAAVVTPAARATLRWPLLRRRAGGARHLLEPVAMVAWSGGSRPDVPNEASTTPELDTANLLALSRFPSADRQERGWRAAGGLRWRRVAPEGPDVGLTLGRVWRREAEDAFSATSGLDGRRSDWLLAGELDLAHGLDIAARGIIGPQFDVPRAEARARWRTERLDLSATYLLLEKDAAEGRDDSLSEWGLDGRYRLTRHWTGSAGYRYDLAQDSAARADLDLVYTNECVAVRLSASRTFASSVTLEGSTDFGLTVALKGFSTGDSAKEDRRRCN</sequence>
<keyword evidence="4" id="KW-1185">Reference proteome</keyword>
<organism evidence="3 4">
    <name type="scientific">Rhodosalinus sediminis</name>
    <dbReference type="NCBI Taxonomy" id="1940533"/>
    <lineage>
        <taxon>Bacteria</taxon>
        <taxon>Pseudomonadati</taxon>
        <taxon>Pseudomonadota</taxon>
        <taxon>Alphaproteobacteria</taxon>
        <taxon>Rhodobacterales</taxon>
        <taxon>Paracoccaceae</taxon>
        <taxon>Rhodosalinus</taxon>
    </lineage>
</organism>
<evidence type="ECO:0000313" key="4">
    <source>
        <dbReference type="Proteomes" id="UP000257131"/>
    </source>
</evidence>
<dbReference type="PANTHER" id="PTHR30189:SF1">
    <property type="entry name" value="LPS-ASSEMBLY PROTEIN LPTD"/>
    <property type="match status" value="1"/>
</dbReference>
<dbReference type="GO" id="GO:0043165">
    <property type="term" value="P:Gram-negative-bacterium-type cell outer membrane assembly"/>
    <property type="evidence" value="ECO:0007669"/>
    <property type="project" value="UniProtKB-UniRule"/>
</dbReference>
<feature type="signal peptide" evidence="1">
    <location>
        <begin position="1"/>
        <end position="23"/>
    </location>
</feature>
<keyword evidence="1" id="KW-0998">Cell outer membrane</keyword>
<dbReference type="Pfam" id="PF04453">
    <property type="entry name" value="LptD"/>
    <property type="match status" value="1"/>
</dbReference>
<comment type="subcellular location">
    <subcellularLocation>
        <location evidence="1">Cell outer membrane</location>
    </subcellularLocation>
</comment>
<keyword evidence="1" id="KW-0472">Membrane</keyword>
<dbReference type="OrthoDB" id="9760225at2"/>
<gene>
    <name evidence="1" type="primary">lptD</name>
    <name evidence="3" type="ORF">DRV84_02455</name>
</gene>
<evidence type="ECO:0000259" key="2">
    <source>
        <dbReference type="Pfam" id="PF04453"/>
    </source>
</evidence>
<dbReference type="Proteomes" id="UP000257131">
    <property type="component" value="Unassembled WGS sequence"/>
</dbReference>
<proteinExistence type="inferred from homology"/>
<comment type="subunit">
    <text evidence="1">Component of the lipopolysaccharide transport and assembly complex.</text>
</comment>
<comment type="function">
    <text evidence="1">Involved in the assembly of lipopolysaccharide (LPS) at the surface of the outer membrane.</text>
</comment>
<feature type="domain" description="LptD C-terminal" evidence="2">
    <location>
        <begin position="278"/>
        <end position="638"/>
    </location>
</feature>
<protein>
    <recommendedName>
        <fullName evidence="1">LPS-assembly protein LptD</fullName>
    </recommendedName>
</protein>
<comment type="caution">
    <text evidence="3">The sequence shown here is derived from an EMBL/GenBank/DDBJ whole genome shotgun (WGS) entry which is preliminary data.</text>
</comment>
<evidence type="ECO:0000256" key="1">
    <source>
        <dbReference type="HAMAP-Rule" id="MF_01411"/>
    </source>
</evidence>
<dbReference type="RefSeq" id="WP_115978275.1">
    <property type="nucleotide sequence ID" value="NZ_QOHR01000002.1"/>
</dbReference>
<reference evidence="3 4" key="1">
    <citation type="journal article" date="2017" name="Int. J. Syst. Evol. Microbiol.">
        <title>Rhodosalinus sediminis gen. nov., sp. nov., isolated from marine saltern.</title>
        <authorList>
            <person name="Guo L.Y."/>
            <person name="Ling S.K."/>
            <person name="Li C.M."/>
            <person name="Chen G.J."/>
            <person name="Du Z.J."/>
        </authorList>
    </citation>
    <scope>NUCLEOTIDE SEQUENCE [LARGE SCALE GENOMIC DNA]</scope>
    <source>
        <strain evidence="3 4">WDN1C137</strain>
    </source>
</reference>
<accession>A0A3D9BY60</accession>
<dbReference type="InterPro" id="IPR050218">
    <property type="entry name" value="LptD"/>
</dbReference>
<dbReference type="PANTHER" id="PTHR30189">
    <property type="entry name" value="LPS-ASSEMBLY PROTEIN"/>
    <property type="match status" value="1"/>
</dbReference>
<evidence type="ECO:0000313" key="3">
    <source>
        <dbReference type="EMBL" id="REC58444.1"/>
    </source>
</evidence>
<dbReference type="InterPro" id="IPR007543">
    <property type="entry name" value="LptD_C"/>
</dbReference>
<dbReference type="AlphaFoldDB" id="A0A3D9BY60"/>
<comment type="similarity">
    <text evidence="1">Belongs to the LptD family.</text>
</comment>
<keyword evidence="1" id="KW-0732">Signal</keyword>
<comment type="caution">
    <text evidence="1">Lacks conserved residue(s) required for the propagation of feature annotation.</text>
</comment>
<dbReference type="GO" id="GO:0015920">
    <property type="term" value="P:lipopolysaccharide transport"/>
    <property type="evidence" value="ECO:0007669"/>
    <property type="project" value="InterPro"/>
</dbReference>
<feature type="chain" id="PRO_5017839921" description="LPS-assembly protein LptD" evidence="1">
    <location>
        <begin position="24"/>
        <end position="712"/>
    </location>
</feature>
<dbReference type="InterPro" id="IPR020889">
    <property type="entry name" value="LipoPS_assembly_LptD"/>
</dbReference>
<dbReference type="GO" id="GO:1990351">
    <property type="term" value="C:transporter complex"/>
    <property type="evidence" value="ECO:0007669"/>
    <property type="project" value="TreeGrafter"/>
</dbReference>
<name>A0A3D9BY60_9RHOB</name>
<dbReference type="HAMAP" id="MF_01411">
    <property type="entry name" value="LPS_assembly_LptD"/>
    <property type="match status" value="1"/>
</dbReference>
<dbReference type="EMBL" id="QOHR01000002">
    <property type="protein sequence ID" value="REC58444.1"/>
    <property type="molecule type" value="Genomic_DNA"/>
</dbReference>
<dbReference type="GO" id="GO:0009279">
    <property type="term" value="C:cell outer membrane"/>
    <property type="evidence" value="ECO:0007669"/>
    <property type="project" value="UniProtKB-SubCell"/>
</dbReference>